<keyword evidence="12" id="KW-0472">Membrane</keyword>
<dbReference type="GO" id="GO:0008270">
    <property type="term" value="F:zinc ion binding"/>
    <property type="evidence" value="ECO:0007669"/>
    <property type="project" value="UniProtKB-UniRule"/>
</dbReference>
<dbReference type="Pfam" id="PF01433">
    <property type="entry name" value="Peptidase_M1"/>
    <property type="match status" value="1"/>
</dbReference>
<feature type="binding site" evidence="15">
    <location>
        <position position="357"/>
    </location>
    <ligand>
        <name>Zn(2+)</name>
        <dbReference type="ChEBI" id="CHEBI:29105"/>
        <note>catalytic</note>
    </ligand>
</feature>
<keyword evidence="7 17" id="KW-0378">Hydrolase</keyword>
<evidence type="ECO:0000256" key="8">
    <source>
        <dbReference type="ARBA" id="ARBA00022833"/>
    </source>
</evidence>
<dbReference type="GO" id="GO:0070006">
    <property type="term" value="F:metalloaminopeptidase activity"/>
    <property type="evidence" value="ECO:0007669"/>
    <property type="project" value="TreeGrafter"/>
</dbReference>
<feature type="domain" description="Peptidase M1 membrane alanine aminopeptidase" evidence="19">
    <location>
        <begin position="291"/>
        <end position="493"/>
    </location>
</feature>
<evidence type="ECO:0000256" key="5">
    <source>
        <dbReference type="ARBA" id="ARBA00022692"/>
    </source>
</evidence>
<name>R7TCZ0_CAPTE</name>
<dbReference type="InterPro" id="IPR014782">
    <property type="entry name" value="Peptidase_M1_dom"/>
</dbReference>
<dbReference type="OMA" id="INVQWKE"/>
<evidence type="ECO:0000256" key="10">
    <source>
        <dbReference type="ARBA" id="ARBA00022989"/>
    </source>
</evidence>
<feature type="site" description="Transition state stabilizer" evidence="16">
    <location>
        <position position="444"/>
    </location>
</feature>
<sequence>MQSIIRMSLTSYIVSGLPGTPPCDGEVTGSSTPLPTAQPDRPEDYLLPDDLVPVHYDIELRPDIYGSDADDFAFTGYSVMHFWCRTATDTVVMHINYLSIDNSSIVVRSSSGSIIPVTQTRHRPEFYFYDIVLGESLIVGENYTISTNFSGPLSQNMAGMYWSSYPEEGQTKYMIATQFEAPDARRAFPCMDEPALKATFNVTLHHQSHMTALTNMPEHEQIPGENNWVATVFEKTSVVMPTYLLAFAVADYSFVNSTSTGGLTEKFSRYWARHEYIDEGYADYVSQGYSDNVFDYFETYFNHSYLLPKQDQIAIPDFAAGAMENWGLITYREERLLWNPQMSTLYEKQRMAGTVAHELLHQWLGNVVTCAWWSDIWLQEGMARVHQHLALAEAEPTWISDELFQAQVLYRALSYDQMGSAHPIHNPTIHTYRDPDSVFTVISYDKAGSFIRMIAETVLGLDSYERSMQVYVDRMQYGSAVYGDLFKAWDDQALADGITLNKNLSQACLTWIMQSGYPVLNFARTSASQFLITQELFLIEPERDLVEWYDTPYDYTWDIPIKYKSSVETEVKTEWFYRENNDKTINLDQDLGDGDWLLANVGHSGLFRVNYDLENWNALIGQLKTDHLVNIITIIMSISTYLLYWRLSIEIPLGIAEYLRDEREFLPWYALLQGWPHINRLFDSHSNYAALRSFIRNITSDAYAELGWDEDVADELPTIYLRTLILNTACENGHSDCQAMAQTLFRDWRADPSALHSIIRPDVRESVYCSAIEAGSAEDWEFLFEQYQESFSYFGAEPQRRADGLICTTQAWLINRMLGLAANGDESIRSSDRTRFLTGISLSSYGHSLAWHYLNEHHTTMAASHVRSMTEALVEKFSTTYDLEKLDSFLESFDEAAEDWKDSLRTTVNANIVWRMGNEEPLFNYLDVY</sequence>
<dbReference type="EnsemblMetazoa" id="CapteT224136">
    <property type="protein sequence ID" value="CapteP224136"/>
    <property type="gene ID" value="CapteG224136"/>
</dbReference>
<keyword evidence="5" id="KW-0812">Transmembrane</keyword>
<dbReference type="AlphaFoldDB" id="R7TCZ0"/>
<evidence type="ECO:0000256" key="3">
    <source>
        <dbReference type="ARBA" id="ARBA00022438"/>
    </source>
</evidence>
<evidence type="ECO:0000313" key="24">
    <source>
        <dbReference type="Proteomes" id="UP000014760"/>
    </source>
</evidence>
<feature type="binding site" evidence="15">
    <location>
        <position position="361"/>
    </location>
    <ligand>
        <name>Zn(2+)</name>
        <dbReference type="ChEBI" id="CHEBI:29105"/>
        <note>catalytic</note>
    </ligand>
</feature>
<dbReference type="FunFam" id="2.60.40.1730:FF:000012">
    <property type="entry name" value="Aminopeptidase N"/>
    <property type="match status" value="1"/>
</dbReference>
<dbReference type="FunFam" id="2.60.40.1910:FF:000006">
    <property type="entry name" value="Aminopeptidase"/>
    <property type="match status" value="1"/>
</dbReference>
<feature type="domain" description="Aminopeptidase N-like N-terminal" evidence="21">
    <location>
        <begin position="52"/>
        <end position="244"/>
    </location>
</feature>
<reference evidence="24" key="1">
    <citation type="submission" date="2012-12" db="EMBL/GenBank/DDBJ databases">
        <authorList>
            <person name="Hellsten U."/>
            <person name="Grimwood J."/>
            <person name="Chapman J.A."/>
            <person name="Shapiro H."/>
            <person name="Aerts A."/>
            <person name="Otillar R.P."/>
            <person name="Terry A.Y."/>
            <person name="Boore J.L."/>
            <person name="Simakov O."/>
            <person name="Marletaz F."/>
            <person name="Cho S.-J."/>
            <person name="Edsinger-Gonzales E."/>
            <person name="Havlak P."/>
            <person name="Kuo D.-H."/>
            <person name="Larsson T."/>
            <person name="Lv J."/>
            <person name="Arendt D."/>
            <person name="Savage R."/>
            <person name="Osoegawa K."/>
            <person name="de Jong P."/>
            <person name="Lindberg D.R."/>
            <person name="Seaver E.C."/>
            <person name="Weisblat D.A."/>
            <person name="Putnam N.H."/>
            <person name="Grigoriev I.V."/>
            <person name="Rokhsar D.S."/>
        </authorList>
    </citation>
    <scope>NUCLEOTIDE SEQUENCE</scope>
    <source>
        <strain evidence="24">I ESC-2004</strain>
    </source>
</reference>
<dbReference type="Pfam" id="PF11838">
    <property type="entry name" value="ERAP1_C"/>
    <property type="match status" value="1"/>
</dbReference>
<organism evidence="22">
    <name type="scientific">Capitella teleta</name>
    <name type="common">Polychaete worm</name>
    <dbReference type="NCBI Taxonomy" id="283909"/>
    <lineage>
        <taxon>Eukaryota</taxon>
        <taxon>Metazoa</taxon>
        <taxon>Spiralia</taxon>
        <taxon>Lophotrochozoa</taxon>
        <taxon>Annelida</taxon>
        <taxon>Polychaeta</taxon>
        <taxon>Sedentaria</taxon>
        <taxon>Scolecida</taxon>
        <taxon>Capitellidae</taxon>
        <taxon>Capitella</taxon>
    </lineage>
</organism>
<evidence type="ECO:0000256" key="7">
    <source>
        <dbReference type="ARBA" id="ARBA00022801"/>
    </source>
</evidence>
<comment type="subcellular location">
    <subcellularLocation>
        <location evidence="1">Membrane</location>
        <topology evidence="1">Single-pass type II membrane protein</topology>
    </subcellularLocation>
</comment>
<evidence type="ECO:0000256" key="17">
    <source>
        <dbReference type="RuleBase" id="RU364040"/>
    </source>
</evidence>
<dbReference type="PANTHER" id="PTHR11533:SF294">
    <property type="entry name" value="THYROTROPIN-RELEASING HORMONE-DEGRADING ECTOENZYME"/>
    <property type="match status" value="1"/>
</dbReference>
<dbReference type="GO" id="GO:0042277">
    <property type="term" value="F:peptide binding"/>
    <property type="evidence" value="ECO:0007669"/>
    <property type="project" value="TreeGrafter"/>
</dbReference>
<dbReference type="InterPro" id="IPR027268">
    <property type="entry name" value="Peptidase_M4/M1_CTD_sf"/>
</dbReference>
<dbReference type="Gene3D" id="2.60.40.1730">
    <property type="entry name" value="tricorn interacting facor f3 domain"/>
    <property type="match status" value="1"/>
</dbReference>
<dbReference type="InterPro" id="IPR045357">
    <property type="entry name" value="Aminopeptidase_N-like_N"/>
</dbReference>
<dbReference type="EMBL" id="AMQN01002941">
    <property type="status" value="NOT_ANNOTATED_CDS"/>
    <property type="molecule type" value="Genomic_DNA"/>
</dbReference>
<keyword evidence="13" id="KW-0325">Glycoprotein</keyword>
<keyword evidence="10" id="KW-1133">Transmembrane helix</keyword>
<evidence type="ECO:0000313" key="22">
    <source>
        <dbReference type="EMBL" id="ELT91342.1"/>
    </source>
</evidence>
<evidence type="ECO:0000256" key="11">
    <source>
        <dbReference type="ARBA" id="ARBA00023049"/>
    </source>
</evidence>
<evidence type="ECO:0000256" key="13">
    <source>
        <dbReference type="ARBA" id="ARBA00023180"/>
    </source>
</evidence>
<feature type="binding site" evidence="15">
    <location>
        <position position="380"/>
    </location>
    <ligand>
        <name>Zn(2+)</name>
        <dbReference type="ChEBI" id="CHEBI:29105"/>
        <note>catalytic</note>
    </ligand>
</feature>
<dbReference type="Gene3D" id="1.25.50.20">
    <property type="match status" value="1"/>
</dbReference>
<evidence type="ECO:0000256" key="9">
    <source>
        <dbReference type="ARBA" id="ARBA00022968"/>
    </source>
</evidence>
<evidence type="ECO:0000256" key="2">
    <source>
        <dbReference type="ARBA" id="ARBA00010136"/>
    </source>
</evidence>
<evidence type="ECO:0000256" key="15">
    <source>
        <dbReference type="PIRSR" id="PIRSR634016-3"/>
    </source>
</evidence>
<dbReference type="FunFam" id="1.10.390.10:FF:000013">
    <property type="entry name" value="Aminopeptidase N"/>
    <property type="match status" value="1"/>
</dbReference>
<dbReference type="EC" id="3.4.11.-" evidence="17"/>
<dbReference type="EMBL" id="KB310543">
    <property type="protein sequence ID" value="ELT91342.1"/>
    <property type="molecule type" value="Genomic_DNA"/>
</dbReference>
<dbReference type="Proteomes" id="UP000014760">
    <property type="component" value="Unassembled WGS sequence"/>
</dbReference>
<evidence type="ECO:0000256" key="1">
    <source>
        <dbReference type="ARBA" id="ARBA00004606"/>
    </source>
</evidence>
<dbReference type="STRING" id="283909.R7TCZ0"/>
<keyword evidence="8 15" id="KW-0862">Zinc</keyword>
<dbReference type="GO" id="GO:0005615">
    <property type="term" value="C:extracellular space"/>
    <property type="evidence" value="ECO:0007669"/>
    <property type="project" value="TreeGrafter"/>
</dbReference>
<dbReference type="GO" id="GO:0006508">
    <property type="term" value="P:proteolysis"/>
    <property type="evidence" value="ECO:0007669"/>
    <property type="project" value="UniProtKB-KW"/>
</dbReference>
<dbReference type="HOGENOM" id="CLU_003705_2_0_1"/>
<dbReference type="InterPro" id="IPR034016">
    <property type="entry name" value="M1_APN-typ"/>
</dbReference>
<evidence type="ECO:0000313" key="23">
    <source>
        <dbReference type="EnsemblMetazoa" id="CapteP224136"/>
    </source>
</evidence>
<gene>
    <name evidence="22" type="ORF">CAPTEDRAFT_224136</name>
</gene>
<protein>
    <recommendedName>
        <fullName evidence="17">Aminopeptidase</fullName>
        <ecNumber evidence="17">3.4.11.-</ecNumber>
    </recommendedName>
</protein>
<dbReference type="GO" id="GO:0005737">
    <property type="term" value="C:cytoplasm"/>
    <property type="evidence" value="ECO:0007669"/>
    <property type="project" value="TreeGrafter"/>
</dbReference>
<feature type="active site" description="Proton acceptor" evidence="14">
    <location>
        <position position="358"/>
    </location>
</feature>
<keyword evidence="11 17" id="KW-0482">Metalloprotease</keyword>
<feature type="region of interest" description="Disordered" evidence="18">
    <location>
        <begin position="20"/>
        <end position="42"/>
    </location>
</feature>
<dbReference type="Gene3D" id="2.60.40.1910">
    <property type="match status" value="1"/>
</dbReference>
<dbReference type="SUPFAM" id="SSF63737">
    <property type="entry name" value="Leukotriene A4 hydrolase N-terminal domain"/>
    <property type="match status" value="1"/>
</dbReference>
<evidence type="ECO:0000259" key="20">
    <source>
        <dbReference type="Pfam" id="PF11838"/>
    </source>
</evidence>
<dbReference type="InterPro" id="IPR050344">
    <property type="entry name" value="Peptidase_M1_aminopeptidases"/>
</dbReference>
<dbReference type="InterPro" id="IPR001930">
    <property type="entry name" value="Peptidase_M1"/>
</dbReference>
<dbReference type="PANTHER" id="PTHR11533">
    <property type="entry name" value="PROTEASE M1 ZINC METALLOPROTEASE"/>
    <property type="match status" value="1"/>
</dbReference>
<dbReference type="OrthoDB" id="510539at2759"/>
<keyword evidence="9" id="KW-0735">Signal-anchor</keyword>
<accession>R7TCZ0</accession>
<proteinExistence type="inferred from homology"/>
<dbReference type="GO" id="GO:0043171">
    <property type="term" value="P:peptide catabolic process"/>
    <property type="evidence" value="ECO:0007669"/>
    <property type="project" value="TreeGrafter"/>
</dbReference>
<dbReference type="InterPro" id="IPR042097">
    <property type="entry name" value="Aminopeptidase_N-like_N_sf"/>
</dbReference>
<evidence type="ECO:0000259" key="21">
    <source>
        <dbReference type="Pfam" id="PF17900"/>
    </source>
</evidence>
<feature type="domain" description="ERAP1-like C-terminal" evidence="20">
    <location>
        <begin position="596"/>
        <end position="894"/>
    </location>
</feature>
<dbReference type="InterPro" id="IPR024571">
    <property type="entry name" value="ERAP1-like_C_dom"/>
</dbReference>
<dbReference type="CDD" id="cd09601">
    <property type="entry name" value="M1_APN-Q_like"/>
    <property type="match status" value="1"/>
</dbReference>
<dbReference type="GO" id="GO:0016020">
    <property type="term" value="C:membrane"/>
    <property type="evidence" value="ECO:0007669"/>
    <property type="project" value="UniProtKB-SubCell"/>
</dbReference>
<keyword evidence="3 17" id="KW-0031">Aminopeptidase</keyword>
<evidence type="ECO:0000256" key="4">
    <source>
        <dbReference type="ARBA" id="ARBA00022670"/>
    </source>
</evidence>
<reference evidence="22 24" key="2">
    <citation type="journal article" date="2013" name="Nature">
        <title>Insights into bilaterian evolution from three spiralian genomes.</title>
        <authorList>
            <person name="Simakov O."/>
            <person name="Marletaz F."/>
            <person name="Cho S.J."/>
            <person name="Edsinger-Gonzales E."/>
            <person name="Havlak P."/>
            <person name="Hellsten U."/>
            <person name="Kuo D.H."/>
            <person name="Larsson T."/>
            <person name="Lv J."/>
            <person name="Arendt D."/>
            <person name="Savage R."/>
            <person name="Osoegawa K."/>
            <person name="de Jong P."/>
            <person name="Grimwood J."/>
            <person name="Chapman J.A."/>
            <person name="Shapiro H."/>
            <person name="Aerts A."/>
            <person name="Otillar R.P."/>
            <person name="Terry A.Y."/>
            <person name="Boore J.L."/>
            <person name="Grigoriev I.V."/>
            <person name="Lindberg D.R."/>
            <person name="Seaver E.C."/>
            <person name="Weisblat D.A."/>
            <person name="Putnam N.H."/>
            <person name="Rokhsar D.S."/>
        </authorList>
    </citation>
    <scope>NUCLEOTIDE SEQUENCE</scope>
    <source>
        <strain evidence="22 24">I ESC-2004</strain>
    </source>
</reference>
<dbReference type="PRINTS" id="PR00756">
    <property type="entry name" value="ALADIPTASE"/>
</dbReference>
<dbReference type="Gene3D" id="1.10.390.10">
    <property type="entry name" value="Neutral Protease Domain 2"/>
    <property type="match status" value="1"/>
</dbReference>
<comment type="similarity">
    <text evidence="2 17">Belongs to the peptidase M1 family.</text>
</comment>
<evidence type="ECO:0000256" key="14">
    <source>
        <dbReference type="PIRSR" id="PIRSR634016-1"/>
    </source>
</evidence>
<dbReference type="Pfam" id="PF17900">
    <property type="entry name" value="Peptidase_M1_N"/>
    <property type="match status" value="1"/>
</dbReference>
<reference evidence="23" key="3">
    <citation type="submission" date="2015-06" db="UniProtKB">
        <authorList>
            <consortium name="EnsemblMetazoa"/>
        </authorList>
    </citation>
    <scope>IDENTIFICATION</scope>
</reference>
<keyword evidence="6 15" id="KW-0479">Metal-binding</keyword>
<dbReference type="SUPFAM" id="SSF55486">
    <property type="entry name" value="Metalloproteases ('zincins'), catalytic domain"/>
    <property type="match status" value="1"/>
</dbReference>
<keyword evidence="24" id="KW-1185">Reference proteome</keyword>
<evidence type="ECO:0000256" key="16">
    <source>
        <dbReference type="PIRSR" id="PIRSR634016-4"/>
    </source>
</evidence>
<evidence type="ECO:0000259" key="19">
    <source>
        <dbReference type="Pfam" id="PF01433"/>
    </source>
</evidence>
<evidence type="ECO:0000256" key="12">
    <source>
        <dbReference type="ARBA" id="ARBA00023136"/>
    </source>
</evidence>
<keyword evidence="4 17" id="KW-0645">Protease</keyword>
<comment type="cofactor">
    <cofactor evidence="15 17">
        <name>Zn(2+)</name>
        <dbReference type="ChEBI" id="CHEBI:29105"/>
    </cofactor>
    <text evidence="15 17">Binds 1 zinc ion per subunit.</text>
</comment>
<evidence type="ECO:0000256" key="6">
    <source>
        <dbReference type="ARBA" id="ARBA00022723"/>
    </source>
</evidence>
<evidence type="ECO:0000256" key="18">
    <source>
        <dbReference type="SAM" id="MobiDB-lite"/>
    </source>
</evidence>